<proteinExistence type="predicted"/>
<dbReference type="PRINTS" id="PR00220">
    <property type="entry name" value="SYNAPTOPHYSN"/>
</dbReference>
<reference evidence="1 2" key="1">
    <citation type="journal article" date="2011" name="Nature">
        <title>A high-resolution map of human evolutionary constraint using 29 mammals.</title>
        <authorList>
            <person name="Lindblad-Toh K."/>
            <person name="Garber M."/>
            <person name="Zuk O."/>
            <person name="Lin M.F."/>
            <person name="Parker B.J."/>
            <person name="Washietl S."/>
            <person name="Kheradpour P."/>
            <person name="Ernst J."/>
            <person name="Jordan G."/>
            <person name="Mauceli E."/>
            <person name="Ward L.D."/>
            <person name="Lowe C.B."/>
            <person name="Holloway A.K."/>
            <person name="Clamp M."/>
            <person name="Gnerre S."/>
            <person name="Alfoldi J."/>
            <person name="Beal K."/>
            <person name="Chang J."/>
            <person name="Clawson H."/>
            <person name="Cuff J."/>
            <person name="Di Palma F."/>
            <person name="Fitzgerald S."/>
            <person name="Flicek P."/>
            <person name="Guttman M."/>
            <person name="Hubisz M.J."/>
            <person name="Jaffe D.B."/>
            <person name="Jungreis I."/>
            <person name="Kent W.J."/>
            <person name="Kostka D."/>
            <person name="Lara M."/>
            <person name="Martins A.L."/>
            <person name="Massingham T."/>
            <person name="Moltke I."/>
            <person name="Raney B.J."/>
            <person name="Rasmussen M.D."/>
            <person name="Robinson J."/>
            <person name="Stark A."/>
            <person name="Vilella A.J."/>
            <person name="Wen J."/>
            <person name="Xie X."/>
            <person name="Zody M.C."/>
            <person name="Baldwin J."/>
            <person name="Bloom T."/>
            <person name="Chin C.W."/>
            <person name="Heiman D."/>
            <person name="Nicol R."/>
            <person name="Nusbaum C."/>
            <person name="Young S."/>
            <person name="Wilkinson J."/>
            <person name="Worley K.C."/>
            <person name="Kovar C.L."/>
            <person name="Muzny D.M."/>
            <person name="Gibbs R.A."/>
            <person name="Cree A."/>
            <person name="Dihn H.H."/>
            <person name="Fowler G."/>
            <person name="Jhangiani S."/>
            <person name="Joshi V."/>
            <person name="Lee S."/>
            <person name="Lewis L.R."/>
            <person name="Nazareth L.V."/>
            <person name="Okwuonu G."/>
            <person name="Santibanez J."/>
            <person name="Warren W.C."/>
            <person name="Mardis E.R."/>
            <person name="Weinstock G.M."/>
            <person name="Wilson R.K."/>
            <person name="Delehaunty K."/>
            <person name="Dooling D."/>
            <person name="Fronik C."/>
            <person name="Fulton L."/>
            <person name="Fulton B."/>
            <person name="Graves T."/>
            <person name="Minx P."/>
            <person name="Sodergren E."/>
            <person name="Birney E."/>
            <person name="Margulies E.H."/>
            <person name="Herrero J."/>
            <person name="Green E.D."/>
            <person name="Haussler D."/>
            <person name="Siepel A."/>
            <person name="Goldman N."/>
            <person name="Pollard K.S."/>
            <person name="Pedersen J.S."/>
            <person name="Lander E.S."/>
            <person name="Kellis M."/>
        </authorList>
    </citation>
    <scope>NUCLEOTIDE SEQUENCE [LARGE SCALE GENOMIC DNA]</scope>
    <source>
        <strain evidence="1 2">Thorbecke inbred</strain>
    </source>
</reference>
<dbReference type="InParanoid" id="A0A5F9DA23"/>
<dbReference type="GO" id="GO:0030672">
    <property type="term" value="C:synaptic vesicle membrane"/>
    <property type="evidence" value="ECO:0007669"/>
    <property type="project" value="TreeGrafter"/>
</dbReference>
<dbReference type="AlphaFoldDB" id="A0A5F9DA23"/>
<dbReference type="EMBL" id="AAGW02049523">
    <property type="status" value="NOT_ANNOTATED_CDS"/>
    <property type="molecule type" value="Genomic_DNA"/>
</dbReference>
<name>A0A5F9DA23_RABIT</name>
<evidence type="ECO:0000313" key="1">
    <source>
        <dbReference type="Ensembl" id="ENSOCUP00000043059.1"/>
    </source>
</evidence>
<keyword evidence="2" id="KW-1185">Reference proteome</keyword>
<dbReference type="GeneTree" id="ENSGT01100000266922"/>
<organism evidence="1 2">
    <name type="scientific">Oryctolagus cuniculus</name>
    <name type="common">Rabbit</name>
    <dbReference type="NCBI Taxonomy" id="9986"/>
    <lineage>
        <taxon>Eukaryota</taxon>
        <taxon>Metazoa</taxon>
        <taxon>Chordata</taxon>
        <taxon>Craniata</taxon>
        <taxon>Vertebrata</taxon>
        <taxon>Euteleostomi</taxon>
        <taxon>Mammalia</taxon>
        <taxon>Eutheria</taxon>
        <taxon>Euarchontoglires</taxon>
        <taxon>Glires</taxon>
        <taxon>Lagomorpha</taxon>
        <taxon>Leporidae</taxon>
        <taxon>Oryctolagus</taxon>
    </lineage>
</organism>
<dbReference type="Bgee" id="ENSOCUG00000016714">
    <property type="expression patterns" value="Expressed in autopod skin and 16 other cell types or tissues"/>
</dbReference>
<protein>
    <submittedName>
        <fullName evidence="1">Uncharacterized protein</fullName>
    </submittedName>
</protein>
<dbReference type="Proteomes" id="UP000001811">
    <property type="component" value="Chromosome 19"/>
</dbReference>
<accession>A0A5F9DA23</accession>
<dbReference type="Ensembl" id="ENSOCUT00000016713.3">
    <property type="protein sequence ID" value="ENSOCUP00000043059.1"/>
    <property type="gene ID" value="ENSOCUG00000016714.3"/>
</dbReference>
<sequence length="99" mass="11294">MSYFQINLSPPKLQLSFIRILEWIASIFTFTTCGGFKGKTEVLVNCPPWVPDSKTIAAGFGYPCRNVRCKCILTCKFESSVAYYEMIHIFLMSSELFAF</sequence>
<reference evidence="1" key="3">
    <citation type="submission" date="2025-09" db="UniProtKB">
        <authorList>
            <consortium name="Ensembl"/>
        </authorList>
    </citation>
    <scope>IDENTIFICATION</scope>
    <source>
        <strain evidence="1">Thorbecke</strain>
    </source>
</reference>
<dbReference type="STRING" id="9986.ENSOCUP00000043059"/>
<evidence type="ECO:0000313" key="2">
    <source>
        <dbReference type="Proteomes" id="UP000001811"/>
    </source>
</evidence>
<dbReference type="InterPro" id="IPR001285">
    <property type="entry name" value="Synaptophysin/porin"/>
</dbReference>
<dbReference type="PANTHER" id="PTHR10306:SF9">
    <property type="entry name" value="SYNAPTOPHYSIN-LIKE PROTEIN 1"/>
    <property type="match status" value="1"/>
</dbReference>
<reference evidence="1" key="2">
    <citation type="submission" date="2025-08" db="UniProtKB">
        <authorList>
            <consortium name="Ensembl"/>
        </authorList>
    </citation>
    <scope>IDENTIFICATION</scope>
    <source>
        <strain evidence="1">Thorbecke</strain>
    </source>
</reference>
<dbReference type="PANTHER" id="PTHR10306">
    <property type="entry name" value="SYNAPTOPHYSIN"/>
    <property type="match status" value="1"/>
</dbReference>